<dbReference type="AlphaFoldDB" id="A0A815BRQ2"/>
<evidence type="ECO:0000313" key="4">
    <source>
        <dbReference type="EMBL" id="CAF1273997.1"/>
    </source>
</evidence>
<evidence type="ECO:0000313" key="5">
    <source>
        <dbReference type="Proteomes" id="UP000663870"/>
    </source>
</evidence>
<evidence type="ECO:0000256" key="1">
    <source>
        <dbReference type="ARBA" id="ARBA00022801"/>
    </source>
</evidence>
<evidence type="ECO:0000259" key="2">
    <source>
        <dbReference type="Pfam" id="PF07859"/>
    </source>
</evidence>
<name>A0A815BRQ2_9BILA</name>
<comment type="caution">
    <text evidence="4">The sequence shown here is derived from an EMBL/GenBank/DDBJ whole genome shotgun (WGS) entry which is preliminary data.</text>
</comment>
<dbReference type="EMBL" id="CAJNOH010000591">
    <property type="protein sequence ID" value="CAF1083044.1"/>
    <property type="molecule type" value="Genomic_DNA"/>
</dbReference>
<proteinExistence type="predicted"/>
<sequence>MMQEAYARLPAFDPLSVDELRGVTAIARAPWTEGGRTMKRIEEKHVGDYSTRVRIYYPDDSQILPALIYIHGDGWTIFSLDTHDRLMREYADRDRIAVISVDYSLLPENYVRDERDFDDPPVCPLHADLRGLPPSFLAIAECDVLADENRAMAEALCNANVEVEERVYQEATHSFLEVVRIAALSDRALNEATCWLVQQLNREIKDSPSIS</sequence>
<dbReference type="Gene3D" id="3.40.50.1820">
    <property type="entry name" value="alpha/beta hydrolase"/>
    <property type="match status" value="2"/>
</dbReference>
<accession>A0A815BRQ2</accession>
<evidence type="ECO:0000313" key="3">
    <source>
        <dbReference type="EMBL" id="CAF1083044.1"/>
    </source>
</evidence>
<dbReference type="SUPFAM" id="SSF53474">
    <property type="entry name" value="alpha/beta-Hydrolases"/>
    <property type="match status" value="1"/>
</dbReference>
<keyword evidence="5" id="KW-1185">Reference proteome</keyword>
<organism evidence="4 5">
    <name type="scientific">Rotaria sordida</name>
    <dbReference type="NCBI Taxonomy" id="392033"/>
    <lineage>
        <taxon>Eukaryota</taxon>
        <taxon>Metazoa</taxon>
        <taxon>Spiralia</taxon>
        <taxon>Gnathifera</taxon>
        <taxon>Rotifera</taxon>
        <taxon>Eurotatoria</taxon>
        <taxon>Bdelloidea</taxon>
        <taxon>Philodinida</taxon>
        <taxon>Philodinidae</taxon>
        <taxon>Rotaria</taxon>
    </lineage>
</organism>
<dbReference type="Pfam" id="PF07859">
    <property type="entry name" value="Abhydrolase_3"/>
    <property type="match status" value="1"/>
</dbReference>
<dbReference type="Proteomes" id="UP000663870">
    <property type="component" value="Unassembled WGS sequence"/>
</dbReference>
<dbReference type="PANTHER" id="PTHR48081">
    <property type="entry name" value="AB HYDROLASE SUPERFAMILY PROTEIN C4A8.06C"/>
    <property type="match status" value="1"/>
</dbReference>
<dbReference type="InterPro" id="IPR050300">
    <property type="entry name" value="GDXG_lipolytic_enzyme"/>
</dbReference>
<keyword evidence="1" id="KW-0378">Hydrolase</keyword>
<dbReference type="GO" id="GO:0016787">
    <property type="term" value="F:hydrolase activity"/>
    <property type="evidence" value="ECO:0007669"/>
    <property type="project" value="UniProtKB-KW"/>
</dbReference>
<feature type="domain" description="Alpha/beta hydrolase fold-3" evidence="2">
    <location>
        <begin position="109"/>
        <end position="176"/>
    </location>
</feature>
<dbReference type="EMBL" id="CAJNOL010001044">
    <property type="protein sequence ID" value="CAF1273997.1"/>
    <property type="molecule type" value="Genomic_DNA"/>
</dbReference>
<dbReference type="PANTHER" id="PTHR48081:SF8">
    <property type="entry name" value="ALPHA_BETA HYDROLASE FOLD-3 DOMAIN-CONTAINING PROTEIN-RELATED"/>
    <property type="match status" value="1"/>
</dbReference>
<dbReference type="InterPro" id="IPR029058">
    <property type="entry name" value="AB_hydrolase_fold"/>
</dbReference>
<dbReference type="Proteomes" id="UP000663854">
    <property type="component" value="Unassembled WGS sequence"/>
</dbReference>
<gene>
    <name evidence="4" type="ORF">JXQ802_LOCUS28139</name>
    <name evidence="3" type="ORF">PYM288_LOCUS18772</name>
</gene>
<protein>
    <recommendedName>
        <fullName evidence="2">Alpha/beta hydrolase fold-3 domain-containing protein</fullName>
    </recommendedName>
</protein>
<reference evidence="4" key="1">
    <citation type="submission" date="2021-02" db="EMBL/GenBank/DDBJ databases">
        <authorList>
            <person name="Nowell W R."/>
        </authorList>
    </citation>
    <scope>NUCLEOTIDE SEQUENCE</scope>
</reference>
<dbReference type="InterPro" id="IPR013094">
    <property type="entry name" value="AB_hydrolase_3"/>
</dbReference>